<comment type="pathway">
    <text evidence="3 10">Amino-acid biosynthesis; L-histidine biosynthesis; L-histidine from 5-phospho-alpha-D-ribose 1-diphosphate: step 2/9.</text>
</comment>
<dbReference type="InterPro" id="IPR021130">
    <property type="entry name" value="PRib-ATP_PPHydrolase-like"/>
</dbReference>
<comment type="catalytic activity">
    <reaction evidence="1 10">
        <text>1-(5-phospho-beta-D-ribosyl)-ATP + H2O = 1-(5-phospho-beta-D-ribosyl)-5'-AMP + diphosphate + H(+)</text>
        <dbReference type="Rhea" id="RHEA:22828"/>
        <dbReference type="ChEBI" id="CHEBI:15377"/>
        <dbReference type="ChEBI" id="CHEBI:15378"/>
        <dbReference type="ChEBI" id="CHEBI:33019"/>
        <dbReference type="ChEBI" id="CHEBI:59457"/>
        <dbReference type="ChEBI" id="CHEBI:73183"/>
        <dbReference type="EC" id="3.6.1.31"/>
    </reaction>
</comment>
<dbReference type="InterPro" id="IPR008179">
    <property type="entry name" value="HisE"/>
</dbReference>
<comment type="subcellular location">
    <subcellularLocation>
        <location evidence="2 10">Cytoplasm</location>
    </subcellularLocation>
</comment>
<dbReference type="PANTHER" id="PTHR42945">
    <property type="entry name" value="HISTIDINE BIOSYNTHESIS BIFUNCTIONAL PROTEIN"/>
    <property type="match status" value="1"/>
</dbReference>
<keyword evidence="5 10" id="KW-0028">Amino-acid biosynthesis</keyword>
<evidence type="ECO:0000313" key="11">
    <source>
        <dbReference type="EMBL" id="MPV85565.1"/>
    </source>
</evidence>
<evidence type="ECO:0000256" key="7">
    <source>
        <dbReference type="ARBA" id="ARBA00022801"/>
    </source>
</evidence>
<keyword evidence="8 10" id="KW-0067">ATP-binding</keyword>
<reference evidence="11 12" key="1">
    <citation type="submission" date="2019-10" db="EMBL/GenBank/DDBJ databases">
        <title>Cardiobacteriales fam. a chemoheterotrophic member of the order Cardiobacteriales, and proposal of Cardiobacteriales fam. nov.</title>
        <authorList>
            <person name="Wang C."/>
        </authorList>
    </citation>
    <scope>NUCLEOTIDE SEQUENCE [LARGE SCALE GENOMIC DNA]</scope>
    <source>
        <strain evidence="11 12">ML27</strain>
    </source>
</reference>
<evidence type="ECO:0000313" key="12">
    <source>
        <dbReference type="Proteomes" id="UP000471298"/>
    </source>
</evidence>
<dbReference type="EC" id="3.6.1.31" evidence="10"/>
<evidence type="ECO:0000256" key="6">
    <source>
        <dbReference type="ARBA" id="ARBA00022741"/>
    </source>
</evidence>
<evidence type="ECO:0000256" key="5">
    <source>
        <dbReference type="ARBA" id="ARBA00022605"/>
    </source>
</evidence>
<dbReference type="Gene3D" id="1.10.287.1080">
    <property type="entry name" value="MazG-like"/>
    <property type="match status" value="1"/>
</dbReference>
<name>A0A6N7EVE0_9GAMM</name>
<protein>
    <recommendedName>
        <fullName evidence="10">Phosphoribosyl-ATP pyrophosphatase</fullName>
        <shortName evidence="10">PRA-PH</shortName>
        <ecNumber evidence="10">3.6.1.31</ecNumber>
    </recommendedName>
</protein>
<evidence type="ECO:0000256" key="4">
    <source>
        <dbReference type="ARBA" id="ARBA00022490"/>
    </source>
</evidence>
<keyword evidence="12" id="KW-1185">Reference proteome</keyword>
<dbReference type="PANTHER" id="PTHR42945:SF9">
    <property type="entry name" value="HISTIDINE BIOSYNTHESIS BIFUNCTIONAL PROTEIN HISIE"/>
    <property type="match status" value="1"/>
</dbReference>
<organism evidence="11 12">
    <name type="scientific">Ostreibacterium oceani</name>
    <dbReference type="NCBI Taxonomy" id="2654998"/>
    <lineage>
        <taxon>Bacteria</taxon>
        <taxon>Pseudomonadati</taxon>
        <taxon>Pseudomonadota</taxon>
        <taxon>Gammaproteobacteria</taxon>
        <taxon>Cardiobacteriales</taxon>
        <taxon>Ostreibacteriaceae</taxon>
        <taxon>Ostreibacterium</taxon>
    </lineage>
</organism>
<dbReference type="UniPathway" id="UPA00031">
    <property type="reaction ID" value="UER00007"/>
</dbReference>
<dbReference type="CDD" id="cd11534">
    <property type="entry name" value="NTP-PPase_HisIE_like"/>
    <property type="match status" value="1"/>
</dbReference>
<keyword evidence="9 10" id="KW-0368">Histidine biosynthesis</keyword>
<dbReference type="SUPFAM" id="SSF101386">
    <property type="entry name" value="all-alpha NTP pyrophosphatases"/>
    <property type="match status" value="1"/>
</dbReference>
<sequence length="106" mass="11679">MHTIFSTLESLIADRLQAAPEASYVASLNAKGLDAILKKIGEESSEVIIAAKNASHDEIVYEACDLIFHLFILLKQQNIPLSDIEKELTRRLGVSGLTEKANRNTN</sequence>
<keyword evidence="6 10" id="KW-0547">Nucleotide-binding</keyword>
<evidence type="ECO:0000256" key="1">
    <source>
        <dbReference type="ARBA" id="ARBA00001460"/>
    </source>
</evidence>
<evidence type="ECO:0000256" key="2">
    <source>
        <dbReference type="ARBA" id="ARBA00004496"/>
    </source>
</evidence>
<comment type="caution">
    <text evidence="11">The sequence shown here is derived from an EMBL/GenBank/DDBJ whole genome shotgun (WGS) entry which is preliminary data.</text>
</comment>
<dbReference type="GO" id="GO:0000105">
    <property type="term" value="P:L-histidine biosynthetic process"/>
    <property type="evidence" value="ECO:0007669"/>
    <property type="project" value="UniProtKB-UniRule"/>
</dbReference>
<dbReference type="HAMAP" id="MF_01020">
    <property type="entry name" value="HisE"/>
    <property type="match status" value="1"/>
</dbReference>
<dbReference type="RefSeq" id="WP_152808944.1">
    <property type="nucleotide sequence ID" value="NZ_WHNW01000002.1"/>
</dbReference>
<comment type="similarity">
    <text evidence="10">Belongs to the PRA-PH family.</text>
</comment>
<keyword evidence="4 10" id="KW-0963">Cytoplasm</keyword>
<evidence type="ECO:0000256" key="8">
    <source>
        <dbReference type="ARBA" id="ARBA00022840"/>
    </source>
</evidence>
<dbReference type="Proteomes" id="UP000471298">
    <property type="component" value="Unassembled WGS sequence"/>
</dbReference>
<accession>A0A6N7EVE0</accession>
<proteinExistence type="inferred from homology"/>
<dbReference type="AlphaFoldDB" id="A0A6N7EVE0"/>
<keyword evidence="7 10" id="KW-0378">Hydrolase</keyword>
<dbReference type="GO" id="GO:0004636">
    <property type="term" value="F:phosphoribosyl-ATP diphosphatase activity"/>
    <property type="evidence" value="ECO:0007669"/>
    <property type="project" value="UniProtKB-UniRule"/>
</dbReference>
<evidence type="ECO:0000256" key="3">
    <source>
        <dbReference type="ARBA" id="ARBA00005204"/>
    </source>
</evidence>
<gene>
    <name evidence="10" type="primary">hisE</name>
    <name evidence="11" type="ORF">GCU85_02295</name>
</gene>
<dbReference type="NCBIfam" id="NF001611">
    <property type="entry name" value="PRK00400.1-3"/>
    <property type="match status" value="1"/>
</dbReference>
<dbReference type="EMBL" id="WHNW01000002">
    <property type="protein sequence ID" value="MPV85565.1"/>
    <property type="molecule type" value="Genomic_DNA"/>
</dbReference>
<dbReference type="GO" id="GO:0005737">
    <property type="term" value="C:cytoplasm"/>
    <property type="evidence" value="ECO:0007669"/>
    <property type="project" value="UniProtKB-SubCell"/>
</dbReference>
<evidence type="ECO:0000256" key="9">
    <source>
        <dbReference type="ARBA" id="ARBA00023102"/>
    </source>
</evidence>
<dbReference type="GO" id="GO:0005524">
    <property type="term" value="F:ATP binding"/>
    <property type="evidence" value="ECO:0007669"/>
    <property type="project" value="UniProtKB-KW"/>
</dbReference>
<dbReference type="NCBIfam" id="TIGR03188">
    <property type="entry name" value="histidine_hisI"/>
    <property type="match status" value="1"/>
</dbReference>
<dbReference type="Pfam" id="PF01503">
    <property type="entry name" value="PRA-PH"/>
    <property type="match status" value="1"/>
</dbReference>
<dbReference type="InParanoid" id="A0A6N7EVE0"/>
<evidence type="ECO:0000256" key="10">
    <source>
        <dbReference type="HAMAP-Rule" id="MF_01020"/>
    </source>
</evidence>